<dbReference type="OrthoDB" id="10439406at2759"/>
<evidence type="ECO:0000313" key="3">
    <source>
        <dbReference type="Proteomes" id="UP000700596"/>
    </source>
</evidence>
<feature type="transmembrane region" description="Helical" evidence="1">
    <location>
        <begin position="6"/>
        <end position="28"/>
    </location>
</feature>
<comment type="caution">
    <text evidence="2">The sequence shown here is derived from an EMBL/GenBank/DDBJ whole genome shotgun (WGS) entry which is preliminary data.</text>
</comment>
<reference evidence="2" key="1">
    <citation type="journal article" date="2021" name="Nat. Commun.">
        <title>Genetic determinants of endophytism in the Arabidopsis root mycobiome.</title>
        <authorList>
            <person name="Mesny F."/>
            <person name="Miyauchi S."/>
            <person name="Thiergart T."/>
            <person name="Pickel B."/>
            <person name="Atanasova L."/>
            <person name="Karlsson M."/>
            <person name="Huettel B."/>
            <person name="Barry K.W."/>
            <person name="Haridas S."/>
            <person name="Chen C."/>
            <person name="Bauer D."/>
            <person name="Andreopoulos W."/>
            <person name="Pangilinan J."/>
            <person name="LaButti K."/>
            <person name="Riley R."/>
            <person name="Lipzen A."/>
            <person name="Clum A."/>
            <person name="Drula E."/>
            <person name="Henrissat B."/>
            <person name="Kohler A."/>
            <person name="Grigoriev I.V."/>
            <person name="Martin F.M."/>
            <person name="Hacquard S."/>
        </authorList>
    </citation>
    <scope>NUCLEOTIDE SEQUENCE</scope>
    <source>
        <strain evidence="2">MPI-CAGE-CH-0243</strain>
    </source>
</reference>
<keyword evidence="1" id="KW-0812">Transmembrane</keyword>
<gene>
    <name evidence="2" type="ORF">B0J11DRAFT_193438</name>
</gene>
<dbReference type="AlphaFoldDB" id="A0A9P9I9A9"/>
<proteinExistence type="predicted"/>
<dbReference type="EMBL" id="JAGMWT010000024">
    <property type="protein sequence ID" value="KAH7111275.1"/>
    <property type="molecule type" value="Genomic_DNA"/>
</dbReference>
<protein>
    <submittedName>
        <fullName evidence="2">Uncharacterized protein</fullName>
    </submittedName>
</protein>
<name>A0A9P9I9A9_9PLEO</name>
<keyword evidence="1" id="KW-1133">Transmembrane helix</keyword>
<accession>A0A9P9I9A9</accession>
<dbReference type="Proteomes" id="UP000700596">
    <property type="component" value="Unassembled WGS sequence"/>
</dbReference>
<organism evidence="2 3">
    <name type="scientific">Dendryphion nanum</name>
    <dbReference type="NCBI Taxonomy" id="256645"/>
    <lineage>
        <taxon>Eukaryota</taxon>
        <taxon>Fungi</taxon>
        <taxon>Dikarya</taxon>
        <taxon>Ascomycota</taxon>
        <taxon>Pezizomycotina</taxon>
        <taxon>Dothideomycetes</taxon>
        <taxon>Pleosporomycetidae</taxon>
        <taxon>Pleosporales</taxon>
        <taxon>Torulaceae</taxon>
        <taxon>Dendryphion</taxon>
    </lineage>
</organism>
<sequence length="149" mass="15506">MAVRSVWMLSIMLFWFVMMLICCAIVSLRLAMSCTTSSSLALPPPRSKEMESHLVGKGGNSLSASCCAPEGALTCGYDAAALVLACLSWVAVICVLSDCHVSSNFALGFLVCTLGATGGVDGVRFGVEGRHQCSGVIMRGLHGLPCSGN</sequence>
<evidence type="ECO:0000256" key="1">
    <source>
        <dbReference type="SAM" id="Phobius"/>
    </source>
</evidence>
<evidence type="ECO:0000313" key="2">
    <source>
        <dbReference type="EMBL" id="KAH7111275.1"/>
    </source>
</evidence>
<keyword evidence="3" id="KW-1185">Reference proteome</keyword>
<keyword evidence="1" id="KW-0472">Membrane</keyword>